<name>A0A7W0ICJ1_9ACTN</name>
<dbReference type="InterPro" id="IPR010067">
    <property type="entry name" value="ABC_SsuA_sub-bd"/>
</dbReference>
<dbReference type="PANTHER" id="PTHR30024">
    <property type="entry name" value="ALIPHATIC SULFONATES-BINDING PROTEIN-RELATED"/>
    <property type="match status" value="1"/>
</dbReference>
<evidence type="ECO:0000259" key="6">
    <source>
        <dbReference type="SMART" id="SM00062"/>
    </source>
</evidence>
<dbReference type="Proteomes" id="UP000545761">
    <property type="component" value="Unassembled WGS sequence"/>
</dbReference>
<dbReference type="Gene3D" id="3.40.190.10">
    <property type="entry name" value="Periplasmic binding protein-like II"/>
    <property type="match status" value="2"/>
</dbReference>
<evidence type="ECO:0000313" key="8">
    <source>
        <dbReference type="Proteomes" id="UP000545761"/>
    </source>
</evidence>
<dbReference type="RefSeq" id="WP_181661121.1">
    <property type="nucleotide sequence ID" value="NZ_JACEHE010000025.1"/>
</dbReference>
<accession>A0A7W0ICJ1</accession>
<dbReference type="GO" id="GO:0042626">
    <property type="term" value="F:ATPase-coupled transmembrane transporter activity"/>
    <property type="evidence" value="ECO:0007669"/>
    <property type="project" value="InterPro"/>
</dbReference>
<keyword evidence="3" id="KW-0813">Transport</keyword>
<dbReference type="CDD" id="cd13558">
    <property type="entry name" value="PBP2_SsuA_like_2"/>
    <property type="match status" value="1"/>
</dbReference>
<keyword evidence="4 5" id="KW-0732">Signal</keyword>
<evidence type="ECO:0000256" key="5">
    <source>
        <dbReference type="SAM" id="SignalP"/>
    </source>
</evidence>
<dbReference type="InterPro" id="IPR015168">
    <property type="entry name" value="SsuA/THI5"/>
</dbReference>
<evidence type="ECO:0000313" key="7">
    <source>
        <dbReference type="EMBL" id="MBA2950196.1"/>
    </source>
</evidence>
<reference evidence="7 8" key="1">
    <citation type="submission" date="2020-07" db="EMBL/GenBank/DDBJ databases">
        <title>Streptomyces isolated from Indian soil.</title>
        <authorList>
            <person name="Mandal S."/>
            <person name="Maiti P.K."/>
        </authorList>
    </citation>
    <scope>NUCLEOTIDE SEQUENCE [LARGE SCALE GENOMIC DNA]</scope>
    <source>
        <strain evidence="7 8">PSKA28</strain>
    </source>
</reference>
<dbReference type="Pfam" id="PF09084">
    <property type="entry name" value="NMT1"/>
    <property type="match status" value="1"/>
</dbReference>
<comment type="subcellular location">
    <subcellularLocation>
        <location evidence="1">Periplasm</location>
    </subcellularLocation>
</comment>
<protein>
    <submittedName>
        <fullName evidence="7">ABC transporter substrate-binding protein</fullName>
    </submittedName>
</protein>
<dbReference type="SMART" id="SM00062">
    <property type="entry name" value="PBPb"/>
    <property type="match status" value="1"/>
</dbReference>
<sequence>MMRRRIRALVAPLLLGLLLPVATACGGDSTAATSPDGSGSQGKVTLRIGDQGQSLLTTLKVSGQLKNLPYKVEFNQFDSGPLVNQGLQAGAIDFGVMGDTPAVFAQASGIPVKVIAVSKTVGPGYTLVARAGTGIRTIADLKGKKIAISKNTANHGFLLRVLDKAGLKQKDVTAVDVPLQNIGNVLESGTVDAATASEETRAKYLQDHPDAVQVINGRSVTPGYAFRLATEKALADPAKRKALLDFTARLAKANAWIRSHPDAWVDAYYVKIRKQTAALGKQVFQATGETTYVPIDDTVVRSQQEQADLFTENGQIPQKVDLSQQFDPSVIKDFNAVLAAAQKG</sequence>
<feature type="signal peptide" evidence="5">
    <location>
        <begin position="1"/>
        <end position="24"/>
    </location>
</feature>
<dbReference type="GO" id="GO:0016020">
    <property type="term" value="C:membrane"/>
    <property type="evidence" value="ECO:0007669"/>
    <property type="project" value="InterPro"/>
</dbReference>
<feature type="chain" id="PRO_5039102178" evidence="5">
    <location>
        <begin position="25"/>
        <end position="344"/>
    </location>
</feature>
<dbReference type="AlphaFoldDB" id="A0A7W0ICJ1"/>
<evidence type="ECO:0000256" key="2">
    <source>
        <dbReference type="ARBA" id="ARBA00010742"/>
    </source>
</evidence>
<dbReference type="GO" id="GO:0042597">
    <property type="term" value="C:periplasmic space"/>
    <property type="evidence" value="ECO:0007669"/>
    <property type="project" value="UniProtKB-SubCell"/>
</dbReference>
<dbReference type="NCBIfam" id="TIGR01728">
    <property type="entry name" value="SsuA_fam"/>
    <property type="match status" value="1"/>
</dbReference>
<evidence type="ECO:0000256" key="4">
    <source>
        <dbReference type="ARBA" id="ARBA00022729"/>
    </source>
</evidence>
<dbReference type="InterPro" id="IPR001638">
    <property type="entry name" value="Solute-binding_3/MltF_N"/>
</dbReference>
<dbReference type="PANTHER" id="PTHR30024:SF48">
    <property type="entry name" value="ABC TRANSPORTER SUBSTRATE-BINDING PROTEIN"/>
    <property type="match status" value="1"/>
</dbReference>
<evidence type="ECO:0000256" key="3">
    <source>
        <dbReference type="ARBA" id="ARBA00022448"/>
    </source>
</evidence>
<comment type="similarity">
    <text evidence="2">Belongs to the bacterial solute-binding protein SsuA/TauA family.</text>
</comment>
<proteinExistence type="inferred from homology"/>
<dbReference type="PROSITE" id="PS51257">
    <property type="entry name" value="PROKAR_LIPOPROTEIN"/>
    <property type="match status" value="1"/>
</dbReference>
<dbReference type="EMBL" id="JACEHE010000025">
    <property type="protein sequence ID" value="MBA2950196.1"/>
    <property type="molecule type" value="Genomic_DNA"/>
</dbReference>
<comment type="caution">
    <text evidence="7">The sequence shown here is derived from an EMBL/GenBank/DDBJ whole genome shotgun (WGS) entry which is preliminary data.</text>
</comment>
<gene>
    <name evidence="7" type="ORF">H1D24_31470</name>
</gene>
<feature type="domain" description="Solute-binding protein family 3/N-terminal" evidence="6">
    <location>
        <begin position="45"/>
        <end position="272"/>
    </location>
</feature>
<evidence type="ECO:0000256" key="1">
    <source>
        <dbReference type="ARBA" id="ARBA00004418"/>
    </source>
</evidence>
<dbReference type="SUPFAM" id="SSF53850">
    <property type="entry name" value="Periplasmic binding protein-like II"/>
    <property type="match status" value="1"/>
</dbReference>
<organism evidence="7 8">
    <name type="scientific">Streptomyces himalayensis subsp. himalayensis</name>
    <dbReference type="NCBI Taxonomy" id="2756131"/>
    <lineage>
        <taxon>Bacteria</taxon>
        <taxon>Bacillati</taxon>
        <taxon>Actinomycetota</taxon>
        <taxon>Actinomycetes</taxon>
        <taxon>Kitasatosporales</taxon>
        <taxon>Streptomycetaceae</taxon>
        <taxon>Streptomyces</taxon>
        <taxon>Streptomyces himalayensis</taxon>
    </lineage>
</organism>